<protein>
    <recommendedName>
        <fullName evidence="3">Spore coat protein</fullName>
    </recommendedName>
</protein>
<dbReference type="EMBL" id="JAEEGB010000014">
    <property type="protein sequence ID" value="MBI6873574.1"/>
    <property type="molecule type" value="Genomic_DNA"/>
</dbReference>
<accession>A0A934HX07</accession>
<evidence type="ECO:0008006" key="3">
    <source>
        <dbReference type="Google" id="ProtNLM"/>
    </source>
</evidence>
<keyword evidence="2" id="KW-1185">Reference proteome</keyword>
<dbReference type="AlphaFoldDB" id="A0A934HX07"/>
<sequence>MPAQNKQIEANNLKVLEDQLNYESLMNKKFNEYSSMCSDTQLKNLCNQASQVHKQNFNSLKTYLDSHQ</sequence>
<gene>
    <name evidence="1" type="ORF">I6U51_12780</name>
</gene>
<reference evidence="1" key="1">
    <citation type="submission" date="2020-12" db="EMBL/GenBank/DDBJ databases">
        <title>Clostridium thailandense sp. nov., a novel acetogenic bacterium isolated from peat land soil in Thailand.</title>
        <authorList>
            <person name="Chaikitkaew S."/>
            <person name="Birkeland N.K."/>
        </authorList>
    </citation>
    <scope>NUCLEOTIDE SEQUENCE</scope>
    <source>
        <strain evidence="1">DSM 17425</strain>
    </source>
</reference>
<dbReference type="Proteomes" id="UP000622687">
    <property type="component" value="Unassembled WGS sequence"/>
</dbReference>
<evidence type="ECO:0000313" key="2">
    <source>
        <dbReference type="Proteomes" id="UP000622687"/>
    </source>
</evidence>
<evidence type="ECO:0000313" key="1">
    <source>
        <dbReference type="EMBL" id="MBI6873574.1"/>
    </source>
</evidence>
<dbReference type="RefSeq" id="WP_211143000.1">
    <property type="nucleotide sequence ID" value="NZ_JAEEGB010000014.1"/>
</dbReference>
<name>A0A934HX07_9CLOT</name>
<proteinExistence type="predicted"/>
<comment type="caution">
    <text evidence="1">The sequence shown here is derived from an EMBL/GenBank/DDBJ whole genome shotgun (WGS) entry which is preliminary data.</text>
</comment>
<organism evidence="1 2">
    <name type="scientific">Clostridium aciditolerans</name>
    <dbReference type="NCBI Taxonomy" id="339861"/>
    <lineage>
        <taxon>Bacteria</taxon>
        <taxon>Bacillati</taxon>
        <taxon>Bacillota</taxon>
        <taxon>Clostridia</taxon>
        <taxon>Eubacteriales</taxon>
        <taxon>Clostridiaceae</taxon>
        <taxon>Clostridium</taxon>
    </lineage>
</organism>